<gene>
    <name evidence="1" type="ORF">ASIM_LOCUS2632</name>
</gene>
<evidence type="ECO:0000313" key="1">
    <source>
        <dbReference type="EMBL" id="VDK20295.1"/>
    </source>
</evidence>
<dbReference type="Proteomes" id="UP000267096">
    <property type="component" value="Unassembled WGS sequence"/>
</dbReference>
<dbReference type="EMBL" id="UYRR01003623">
    <property type="protein sequence ID" value="VDK20295.1"/>
    <property type="molecule type" value="Genomic_DNA"/>
</dbReference>
<name>A0A0M3J5E9_ANISI</name>
<accession>A0A0M3J5E9</accession>
<dbReference type="AlphaFoldDB" id="A0A0M3J5E9"/>
<sequence length="98" mass="11571">MEVTIVQGRWVLHKAPARNRNKAQDLHRGITLCIHHRRSQPVLLQLDKVVHHLKCNPCKIRLLWVCEWTVLLPHRRVQHTVIFEYSSLICVFSDSFPC</sequence>
<reference evidence="1 2" key="2">
    <citation type="submission" date="2018-11" db="EMBL/GenBank/DDBJ databases">
        <authorList>
            <consortium name="Pathogen Informatics"/>
        </authorList>
    </citation>
    <scope>NUCLEOTIDE SEQUENCE [LARGE SCALE GENOMIC DNA]</scope>
</reference>
<evidence type="ECO:0000313" key="3">
    <source>
        <dbReference type="WBParaSite" id="ASIM_0000277901-mRNA-1"/>
    </source>
</evidence>
<organism evidence="3">
    <name type="scientific">Anisakis simplex</name>
    <name type="common">Herring worm</name>
    <dbReference type="NCBI Taxonomy" id="6269"/>
    <lineage>
        <taxon>Eukaryota</taxon>
        <taxon>Metazoa</taxon>
        <taxon>Ecdysozoa</taxon>
        <taxon>Nematoda</taxon>
        <taxon>Chromadorea</taxon>
        <taxon>Rhabditida</taxon>
        <taxon>Spirurina</taxon>
        <taxon>Ascaridomorpha</taxon>
        <taxon>Ascaridoidea</taxon>
        <taxon>Anisakidae</taxon>
        <taxon>Anisakis</taxon>
        <taxon>Anisakis simplex complex</taxon>
    </lineage>
</organism>
<keyword evidence="2" id="KW-1185">Reference proteome</keyword>
<protein>
    <submittedName>
        <fullName evidence="1 3">Uncharacterized protein</fullName>
    </submittedName>
</protein>
<reference evidence="3" key="1">
    <citation type="submission" date="2017-02" db="UniProtKB">
        <authorList>
            <consortium name="WormBaseParasite"/>
        </authorList>
    </citation>
    <scope>IDENTIFICATION</scope>
</reference>
<dbReference type="WBParaSite" id="ASIM_0000277901-mRNA-1">
    <property type="protein sequence ID" value="ASIM_0000277901-mRNA-1"/>
    <property type="gene ID" value="ASIM_0000277901"/>
</dbReference>
<evidence type="ECO:0000313" key="2">
    <source>
        <dbReference type="Proteomes" id="UP000267096"/>
    </source>
</evidence>
<proteinExistence type="predicted"/>